<feature type="transmembrane region" description="Helical" evidence="10">
    <location>
        <begin position="449"/>
        <end position="470"/>
    </location>
</feature>
<evidence type="ECO:0000313" key="13">
    <source>
        <dbReference type="EMBL" id="ABG62296.1"/>
    </source>
</evidence>
<keyword evidence="8 10" id="KW-0472">Membrane</keyword>
<dbReference type="GO" id="GO:0015232">
    <property type="term" value="F:heme transmembrane transporter activity"/>
    <property type="evidence" value="ECO:0007669"/>
    <property type="project" value="InterPro"/>
</dbReference>
<evidence type="ECO:0000256" key="1">
    <source>
        <dbReference type="ARBA" id="ARBA00004429"/>
    </source>
</evidence>
<dbReference type="PANTHER" id="PTHR43653">
    <property type="entry name" value="CYTOCHROME C ASSEMBLY PROTEIN-RELATED"/>
    <property type="match status" value="1"/>
</dbReference>
<evidence type="ECO:0000259" key="12">
    <source>
        <dbReference type="Pfam" id="PF16327"/>
    </source>
</evidence>
<evidence type="ECO:0000256" key="9">
    <source>
        <dbReference type="ARBA" id="ARBA00037230"/>
    </source>
</evidence>
<sequence length="662" mass="70769" precursor="true">MSVELGHFALVLALALALVQALVPLLGARLGSAPLMRMGEPVAITGFALIAFAFAALVLAYVQSDFSVLNVWENSHSAKPLLFKITGTWGNHEGSMLLWVLILAFFGALVAAFGQNLPPTLRANVLAIQGLIASAFLLFILFTSNPFIRLERAPIEGRDLNPILQDIGLAIHPPLLYLGYVGFSISFSFAVAALIDGRLDAAWARWVRPWTLVAWAFLTGGIAMGSYWAYYELGWGGFWFWDPVENASLMPWLAGTALLHSAIVMEKRSALKIWTVLLAILTFSLSLLGTFLVRSGVLTSVHSFATDPTRGVFILAILVFFIGGALALFAVRGASLAPGGLFHPISREGALVFNNLMLTTAAATVLIGTLYPLLIEAISEDKISVGAPFFNLTFVPLFLPLLLAVPFGPLLAWKRGDLPGALQRLQFAFWAAGAAAIASYFLIDRANAAAALGIGLGLWLVFGALTDLAFKSGIGKVGPALALRRLSGLPLSMFGTCFAHAGLGLTVLGIVSVTALQAEKILTMQPGQSTEISGYTLRFVDLRPFTGPNYTEDRAEFALGTTRGASLGELVSSKRLYTARGMPTTEAGIRTMGLSQLYVSIGDRTPAGLVVRIWWKPFVTLIWAGALVMMGGGFISLMDRRLRVGAPARRKAALAADGGGTR</sequence>
<feature type="transmembrane region" description="Helical" evidence="10">
    <location>
        <begin position="312"/>
        <end position="331"/>
    </location>
</feature>
<comment type="similarity">
    <text evidence="2">Belongs to the CcmF/CycK/Ccl1/NrfE/CcsA family.</text>
</comment>
<feature type="transmembrane region" description="Helical" evidence="10">
    <location>
        <begin position="491"/>
        <end position="516"/>
    </location>
</feature>
<evidence type="ECO:0000256" key="6">
    <source>
        <dbReference type="ARBA" id="ARBA00022748"/>
    </source>
</evidence>
<evidence type="ECO:0000256" key="5">
    <source>
        <dbReference type="ARBA" id="ARBA00022692"/>
    </source>
</evidence>
<comment type="function">
    <text evidence="9">Required for the biogenesis of c-type cytochromes. Possible subunit of a heme lyase.</text>
</comment>
<dbReference type="HOGENOM" id="CLU_015041_3_0_5"/>
<dbReference type="OrthoDB" id="9761451at2"/>
<dbReference type="Pfam" id="PF01578">
    <property type="entry name" value="Cytochrom_C_asm"/>
    <property type="match status" value="1"/>
</dbReference>
<dbReference type="EMBL" id="CP000390">
    <property type="protein sequence ID" value="ABG62296.1"/>
    <property type="molecule type" value="Genomic_DNA"/>
</dbReference>
<feature type="transmembrane region" description="Helical" evidence="10">
    <location>
        <begin position="352"/>
        <end position="374"/>
    </location>
</feature>
<feature type="transmembrane region" description="Helical" evidence="10">
    <location>
        <begin position="425"/>
        <end position="443"/>
    </location>
</feature>
<feature type="domain" description="Cytochrome c-type biogenesis protein CcmF C-terminal" evidence="12">
    <location>
        <begin position="315"/>
        <end position="640"/>
    </location>
</feature>
<keyword evidence="5 10" id="KW-0812">Transmembrane</keyword>
<protein>
    <submittedName>
        <fullName evidence="13">Cytochrome c-type biogenesis protein CcmF</fullName>
    </submittedName>
</protein>
<comment type="subcellular location">
    <subcellularLocation>
        <location evidence="1">Cell inner membrane</location>
        <topology evidence="1">Multi-pass membrane protein</topology>
    </subcellularLocation>
</comment>
<keyword evidence="7 10" id="KW-1133">Transmembrane helix</keyword>
<proteinExistence type="inferred from homology"/>
<evidence type="ECO:0000256" key="4">
    <source>
        <dbReference type="ARBA" id="ARBA00022519"/>
    </source>
</evidence>
<dbReference type="NCBIfam" id="NF007691">
    <property type="entry name" value="PRK10369.1"/>
    <property type="match status" value="1"/>
</dbReference>
<feature type="transmembrane region" description="Helical" evidence="10">
    <location>
        <begin position="42"/>
        <end position="62"/>
    </location>
</feature>
<dbReference type="Pfam" id="PF16327">
    <property type="entry name" value="CcmF_C"/>
    <property type="match status" value="1"/>
</dbReference>
<keyword evidence="3" id="KW-1003">Cell membrane</keyword>
<feature type="transmembrane region" description="Helical" evidence="10">
    <location>
        <begin position="96"/>
        <end position="113"/>
    </location>
</feature>
<dbReference type="NCBIfam" id="TIGR00353">
    <property type="entry name" value="nrfE"/>
    <property type="match status" value="1"/>
</dbReference>
<dbReference type="InterPro" id="IPR003567">
    <property type="entry name" value="Cyt_c_biogenesis"/>
</dbReference>
<gene>
    <name evidence="13" type="ordered locus">Meso_0899</name>
</gene>
<dbReference type="InterPro" id="IPR002541">
    <property type="entry name" value="Cyt_c_assembly"/>
</dbReference>
<evidence type="ECO:0000256" key="10">
    <source>
        <dbReference type="SAM" id="Phobius"/>
    </source>
</evidence>
<dbReference type="PRINTS" id="PR01411">
    <property type="entry name" value="CCMFBIOGNSIS"/>
</dbReference>
<dbReference type="PANTHER" id="PTHR43653:SF1">
    <property type="entry name" value="CYTOCHROME C-TYPE BIOGENESIS PROTEIN CCMF"/>
    <property type="match status" value="1"/>
</dbReference>
<feature type="transmembrane region" description="Helical" evidence="10">
    <location>
        <begin position="613"/>
        <end position="635"/>
    </location>
</feature>
<dbReference type="STRING" id="266779.Meso_0899"/>
<reference evidence="13" key="1">
    <citation type="submission" date="2006-06" db="EMBL/GenBank/DDBJ databases">
        <title>Complete sequence of chromosome of Chelativorans sp. BNC1.</title>
        <authorList>
            <consortium name="US DOE Joint Genome Institute"/>
            <person name="Copeland A."/>
            <person name="Lucas S."/>
            <person name="Lapidus A."/>
            <person name="Barry K."/>
            <person name="Detter J.C."/>
            <person name="Glavina del Rio T."/>
            <person name="Hammon N."/>
            <person name="Israni S."/>
            <person name="Dalin E."/>
            <person name="Tice H."/>
            <person name="Pitluck S."/>
            <person name="Chertkov O."/>
            <person name="Brettin T."/>
            <person name="Bruce D."/>
            <person name="Han C."/>
            <person name="Tapia R."/>
            <person name="Gilna P."/>
            <person name="Schmutz J."/>
            <person name="Larimer F."/>
            <person name="Land M."/>
            <person name="Hauser L."/>
            <person name="Kyrpides N."/>
            <person name="Mikhailova N."/>
            <person name="Richardson P."/>
        </authorList>
    </citation>
    <scope>NUCLEOTIDE SEQUENCE</scope>
    <source>
        <strain evidence="13">BNC1</strain>
    </source>
</reference>
<organism evidence="13">
    <name type="scientific">Chelativorans sp. (strain BNC1)</name>
    <dbReference type="NCBI Taxonomy" id="266779"/>
    <lineage>
        <taxon>Bacteria</taxon>
        <taxon>Pseudomonadati</taxon>
        <taxon>Pseudomonadota</taxon>
        <taxon>Alphaproteobacteria</taxon>
        <taxon>Hyphomicrobiales</taxon>
        <taxon>Phyllobacteriaceae</taxon>
        <taxon>Chelativorans</taxon>
    </lineage>
</organism>
<evidence type="ECO:0000256" key="3">
    <source>
        <dbReference type="ARBA" id="ARBA00022475"/>
    </source>
</evidence>
<feature type="transmembrane region" description="Helical" evidence="10">
    <location>
        <begin position="125"/>
        <end position="142"/>
    </location>
</feature>
<dbReference type="GO" id="GO:0005886">
    <property type="term" value="C:plasma membrane"/>
    <property type="evidence" value="ECO:0007669"/>
    <property type="project" value="UniProtKB-SubCell"/>
</dbReference>
<accession>Q11JX9</accession>
<keyword evidence="6" id="KW-0201">Cytochrome c-type biogenesis</keyword>
<dbReference type="InterPro" id="IPR032523">
    <property type="entry name" value="CcmF_C"/>
</dbReference>
<evidence type="ECO:0000256" key="8">
    <source>
        <dbReference type="ARBA" id="ARBA00023136"/>
    </source>
</evidence>
<dbReference type="AlphaFoldDB" id="Q11JX9"/>
<evidence type="ECO:0000256" key="2">
    <source>
        <dbReference type="ARBA" id="ARBA00009186"/>
    </source>
</evidence>
<name>Q11JX9_CHESB</name>
<dbReference type="InterPro" id="IPR003568">
    <property type="entry name" value="Cyt_c_biogenesis_CcmF"/>
</dbReference>
<dbReference type="PRINTS" id="PR01410">
    <property type="entry name" value="CCBIOGENESIS"/>
</dbReference>
<dbReference type="GO" id="GO:0017004">
    <property type="term" value="P:cytochrome complex assembly"/>
    <property type="evidence" value="ECO:0007669"/>
    <property type="project" value="UniProtKB-KW"/>
</dbReference>
<feature type="transmembrane region" description="Helical" evidence="10">
    <location>
        <begin position="175"/>
        <end position="195"/>
    </location>
</feature>
<dbReference type="KEGG" id="mes:Meso_0899"/>
<dbReference type="eggNOG" id="COG1138">
    <property type="taxonomic scope" value="Bacteria"/>
</dbReference>
<feature type="transmembrane region" description="Helical" evidence="10">
    <location>
        <begin position="207"/>
        <end position="229"/>
    </location>
</feature>
<dbReference type="GO" id="GO:0020037">
    <property type="term" value="F:heme binding"/>
    <property type="evidence" value="ECO:0007669"/>
    <property type="project" value="InterPro"/>
</dbReference>
<evidence type="ECO:0000256" key="7">
    <source>
        <dbReference type="ARBA" id="ARBA00022989"/>
    </source>
</evidence>
<evidence type="ECO:0000259" key="11">
    <source>
        <dbReference type="Pfam" id="PF01578"/>
    </source>
</evidence>
<keyword evidence="4" id="KW-0997">Cell inner membrane</keyword>
<feature type="transmembrane region" description="Helical" evidence="10">
    <location>
        <begin position="394"/>
        <end position="413"/>
    </location>
</feature>
<feature type="domain" description="Cytochrome c assembly protein" evidence="11">
    <location>
        <begin position="89"/>
        <end position="295"/>
    </location>
</feature>
<feature type="transmembrane region" description="Helical" evidence="10">
    <location>
        <begin position="273"/>
        <end position="292"/>
    </location>
</feature>
<feature type="transmembrane region" description="Helical" evidence="10">
    <location>
        <begin position="6"/>
        <end position="30"/>
    </location>
</feature>